<evidence type="ECO:0000256" key="2">
    <source>
        <dbReference type="RuleBase" id="RU000363"/>
    </source>
</evidence>
<evidence type="ECO:0000313" key="5">
    <source>
        <dbReference type="Proteomes" id="UP000053176"/>
    </source>
</evidence>
<dbReference type="Pfam" id="PF00106">
    <property type="entry name" value="adh_short"/>
    <property type="match status" value="1"/>
</dbReference>
<comment type="caution">
    <text evidence="4">The sequence shown here is derived from an EMBL/GenBank/DDBJ whole genome shotgun (WGS) entry which is preliminary data.</text>
</comment>
<dbReference type="PRINTS" id="PR00080">
    <property type="entry name" value="SDRFAMILY"/>
</dbReference>
<dbReference type="AlphaFoldDB" id="A0A101KXJ4"/>
<feature type="domain" description="Ketoreductase" evidence="3">
    <location>
        <begin position="4"/>
        <end position="184"/>
    </location>
</feature>
<dbReference type="PROSITE" id="PS00061">
    <property type="entry name" value="ADH_SHORT"/>
    <property type="match status" value="1"/>
</dbReference>
<dbReference type="PRINTS" id="PR00081">
    <property type="entry name" value="GDHRDH"/>
</dbReference>
<dbReference type="EMBL" id="LPWA01000001">
    <property type="protein sequence ID" value="KUM28796.1"/>
    <property type="molecule type" value="Genomic_DNA"/>
</dbReference>
<accession>A0A101KXJ4</accession>
<reference evidence="4 5" key="1">
    <citation type="submission" date="2015-12" db="EMBL/GenBank/DDBJ databases">
        <title>Draft genome sequence of Mesorhizobium sp. UFLA 01-765, a multitolerant efficient symbiont and plant-growth promoting strain isolated from Zn-mining soil using Leucaena leucocephala as a trap plant.</title>
        <authorList>
            <person name="Rangel W.M."/>
            <person name="Thijs S."/>
            <person name="Longatti S.M."/>
            <person name="Moreira F.M."/>
            <person name="Weyens N."/>
            <person name="Vangronsveld J."/>
            <person name="Van Hamme J.D."/>
            <person name="Bottos E.M."/>
            <person name="Rineau F."/>
        </authorList>
    </citation>
    <scope>NUCLEOTIDE SEQUENCE [LARGE SCALE GENOMIC DNA]</scope>
    <source>
        <strain evidence="4 5">UFLA 01-765</strain>
    </source>
</reference>
<dbReference type="FunFam" id="3.40.50.720:FF:000084">
    <property type="entry name" value="Short-chain dehydrogenase reductase"/>
    <property type="match status" value="1"/>
</dbReference>
<dbReference type="CDD" id="cd05233">
    <property type="entry name" value="SDR_c"/>
    <property type="match status" value="1"/>
</dbReference>
<dbReference type="OrthoDB" id="9797020at2"/>
<dbReference type="Gene3D" id="3.40.50.720">
    <property type="entry name" value="NAD(P)-binding Rossmann-like Domain"/>
    <property type="match status" value="1"/>
</dbReference>
<sequence>MAGRTVLIAGGAGGMGLATGLRLAADGDRIALADLPGPKLDDAVARIAATGAKAIALPLDIRSVAACREVVDKARAWGGGIDILVNAAGVWLEGPANEVQEGQWDLVLDVNLKGAFFLISAAIPHLSAAQGIVINIASDAGIVGNNGAAVYCASKGGLVLLTKALALELAPHGVRVNAVCPGDTATPMIEYQARTYGGDDPEGYKRRLLGHYPQAERARFIAVEEIASFIHYLCQPGAAPITGAALSIDFGISAGY</sequence>
<proteinExistence type="inferred from homology"/>
<dbReference type="GO" id="GO:0032787">
    <property type="term" value="P:monocarboxylic acid metabolic process"/>
    <property type="evidence" value="ECO:0007669"/>
    <property type="project" value="UniProtKB-ARBA"/>
</dbReference>
<evidence type="ECO:0000313" key="4">
    <source>
        <dbReference type="EMBL" id="KUM28796.1"/>
    </source>
</evidence>
<dbReference type="SMART" id="SM00822">
    <property type="entry name" value="PKS_KR"/>
    <property type="match status" value="1"/>
</dbReference>
<name>A0A101KXJ4_RHILI</name>
<dbReference type="InterPro" id="IPR057326">
    <property type="entry name" value="KR_dom"/>
</dbReference>
<protein>
    <recommendedName>
        <fullName evidence="3">Ketoreductase domain-containing protein</fullName>
    </recommendedName>
</protein>
<evidence type="ECO:0000259" key="3">
    <source>
        <dbReference type="SMART" id="SM00822"/>
    </source>
</evidence>
<dbReference type="PANTHER" id="PTHR42879">
    <property type="entry name" value="3-OXOACYL-(ACYL-CARRIER-PROTEIN) REDUCTASE"/>
    <property type="match status" value="1"/>
</dbReference>
<evidence type="ECO:0000256" key="1">
    <source>
        <dbReference type="ARBA" id="ARBA00006484"/>
    </source>
</evidence>
<comment type="similarity">
    <text evidence="1 2">Belongs to the short-chain dehydrogenases/reductases (SDR) family.</text>
</comment>
<dbReference type="PANTHER" id="PTHR42879:SF2">
    <property type="entry name" value="3-OXOACYL-[ACYL-CARRIER-PROTEIN] REDUCTASE FABG"/>
    <property type="match status" value="1"/>
</dbReference>
<dbReference type="InterPro" id="IPR002347">
    <property type="entry name" value="SDR_fam"/>
</dbReference>
<dbReference type="InterPro" id="IPR020904">
    <property type="entry name" value="Sc_DH/Rdtase_CS"/>
</dbReference>
<dbReference type="SUPFAM" id="SSF51735">
    <property type="entry name" value="NAD(P)-binding Rossmann-fold domains"/>
    <property type="match status" value="1"/>
</dbReference>
<dbReference type="InterPro" id="IPR050259">
    <property type="entry name" value="SDR"/>
</dbReference>
<gene>
    <name evidence="4" type="ORF">AU467_00435</name>
</gene>
<dbReference type="InterPro" id="IPR036291">
    <property type="entry name" value="NAD(P)-bd_dom_sf"/>
</dbReference>
<organism evidence="4 5">
    <name type="scientific">Rhizobium loti</name>
    <name type="common">Mesorhizobium loti</name>
    <dbReference type="NCBI Taxonomy" id="381"/>
    <lineage>
        <taxon>Bacteria</taxon>
        <taxon>Pseudomonadati</taxon>
        <taxon>Pseudomonadota</taxon>
        <taxon>Alphaproteobacteria</taxon>
        <taxon>Hyphomicrobiales</taxon>
        <taxon>Phyllobacteriaceae</taxon>
        <taxon>Mesorhizobium</taxon>
    </lineage>
</organism>
<dbReference type="Proteomes" id="UP000053176">
    <property type="component" value="Unassembled WGS sequence"/>
</dbReference>